<name>A0A0H3ZL68_9VIBR</name>
<evidence type="ECO:0000313" key="1">
    <source>
        <dbReference type="EMBL" id="AKN36785.1"/>
    </source>
</evidence>
<accession>A0A0H3ZL68</accession>
<protein>
    <submittedName>
        <fullName evidence="1">Uncharacterized protein</fullName>
    </submittedName>
</protein>
<proteinExistence type="predicted"/>
<reference evidence="1" key="1">
    <citation type="journal article" date="2015" name="MBio">
        <title>Eco-Evolutionary Dynamics of Episomes among Ecologically Cohesive Bacterial Populations.</title>
        <authorList>
            <person name="Xue H."/>
            <person name="Cordero O.X."/>
            <person name="Camas F.M."/>
            <person name="Trimble W."/>
            <person name="Meyer F."/>
            <person name="Guglielmini J."/>
            <person name="Rocha E.P."/>
            <person name="Polz M.F."/>
        </authorList>
    </citation>
    <scope>NUCLEOTIDE SEQUENCE</scope>
    <source>
        <strain evidence="1">FF_307</strain>
    </source>
</reference>
<organism evidence="1">
    <name type="scientific">Vibrio sp. FF_307</name>
    <dbReference type="NCBI Taxonomy" id="1652834"/>
    <lineage>
        <taxon>Bacteria</taxon>
        <taxon>Pseudomonadati</taxon>
        <taxon>Pseudomonadota</taxon>
        <taxon>Gammaproteobacteria</taxon>
        <taxon>Vibrionales</taxon>
        <taxon>Vibrionaceae</taxon>
        <taxon>Vibrio</taxon>
    </lineage>
</organism>
<dbReference type="EMBL" id="KP795512">
    <property type="protein sequence ID" value="AKN36785.1"/>
    <property type="molecule type" value="Genomic_DNA"/>
</dbReference>
<sequence>MYIPIAVLNALTLTHSPKSRTSHCAKSNEHFASTNIIDITTLLRRSQILHS</sequence>
<dbReference type="AlphaFoldDB" id="A0A0H3ZL68"/>